<comment type="caution">
    <text evidence="2">The sequence shown here is derived from an EMBL/GenBank/DDBJ whole genome shotgun (WGS) entry which is preliminary data.</text>
</comment>
<keyword evidence="3" id="KW-1185">Reference proteome</keyword>
<dbReference type="RefSeq" id="WP_130092862.1">
    <property type="nucleotide sequence ID" value="NZ_SETE01000002.1"/>
</dbReference>
<dbReference type="AlphaFoldDB" id="A0A4Q4KQJ5"/>
<dbReference type="Proteomes" id="UP000293952">
    <property type="component" value="Unassembled WGS sequence"/>
</dbReference>
<evidence type="ECO:0008006" key="4">
    <source>
        <dbReference type="Google" id="ProtNLM"/>
    </source>
</evidence>
<accession>A0A4Q4KQJ5</accession>
<sequence length="142" mass="16650">MSQANEKKEEVVEENHDNRPTDSFSIDDLRMTWRKFAFKAKEDGMGTLYTAMIGNDPEIGENFLIKHRVDNDVQLGFIQTHETTLVGYLRKELNNWSIQLKLTEETIEAGKFYSSQDKFNDMAERNPHLTTLRQKFKLDIDF</sequence>
<dbReference type="OrthoDB" id="1467297at2"/>
<name>A0A4Q4KQJ5_9FLAO</name>
<feature type="compositionally biased region" description="Basic and acidic residues" evidence="1">
    <location>
        <begin position="1"/>
        <end position="20"/>
    </location>
</feature>
<proteinExistence type="predicted"/>
<evidence type="ECO:0000256" key="1">
    <source>
        <dbReference type="SAM" id="MobiDB-lite"/>
    </source>
</evidence>
<feature type="region of interest" description="Disordered" evidence="1">
    <location>
        <begin position="1"/>
        <end position="24"/>
    </location>
</feature>
<dbReference type="EMBL" id="SETE01000002">
    <property type="protein sequence ID" value="RYM34854.1"/>
    <property type="molecule type" value="Genomic_DNA"/>
</dbReference>
<organism evidence="2 3">
    <name type="scientific">Brumimicrobium glaciale</name>
    <dbReference type="NCBI Taxonomy" id="200475"/>
    <lineage>
        <taxon>Bacteria</taxon>
        <taxon>Pseudomonadati</taxon>
        <taxon>Bacteroidota</taxon>
        <taxon>Flavobacteriia</taxon>
        <taxon>Flavobacteriales</taxon>
        <taxon>Crocinitomicaceae</taxon>
        <taxon>Brumimicrobium</taxon>
    </lineage>
</organism>
<protein>
    <recommendedName>
        <fullName evidence="4">DNA polymerase III subunit gamma/tau</fullName>
    </recommendedName>
</protein>
<evidence type="ECO:0000313" key="2">
    <source>
        <dbReference type="EMBL" id="RYM34854.1"/>
    </source>
</evidence>
<evidence type="ECO:0000313" key="3">
    <source>
        <dbReference type="Proteomes" id="UP000293952"/>
    </source>
</evidence>
<gene>
    <name evidence="2" type="ORF">ERX46_05620</name>
</gene>
<reference evidence="2 3" key="1">
    <citation type="submission" date="2019-02" db="EMBL/GenBank/DDBJ databases">
        <title>Genome sequence of the sea-ice species Brumimicrobium glaciale.</title>
        <authorList>
            <person name="Bowman J.P."/>
        </authorList>
    </citation>
    <scope>NUCLEOTIDE SEQUENCE [LARGE SCALE GENOMIC DNA]</scope>
    <source>
        <strain evidence="2 3">IC156</strain>
    </source>
</reference>